<dbReference type="InterPro" id="IPR002076">
    <property type="entry name" value="ELO_fam"/>
</dbReference>
<feature type="transmembrane region" description="Helical" evidence="10">
    <location>
        <begin position="27"/>
        <end position="45"/>
    </location>
</feature>
<dbReference type="EMBL" id="JAZGQO010000008">
    <property type="protein sequence ID" value="KAK6178876.1"/>
    <property type="molecule type" value="Genomic_DNA"/>
</dbReference>
<keyword evidence="5 10" id="KW-0276">Fatty acid metabolism</keyword>
<feature type="transmembrane region" description="Helical" evidence="10">
    <location>
        <begin position="164"/>
        <end position="187"/>
    </location>
</feature>
<feature type="transmembrane region" description="Helical" evidence="10">
    <location>
        <begin position="141"/>
        <end position="158"/>
    </location>
</feature>
<dbReference type="PANTHER" id="PTHR11157">
    <property type="entry name" value="FATTY ACID ACYL TRANSFERASE-RELATED"/>
    <property type="match status" value="1"/>
</dbReference>
<feature type="transmembrane region" description="Helical" evidence="10">
    <location>
        <begin position="111"/>
        <end position="129"/>
    </location>
</feature>
<keyword evidence="7 10" id="KW-0443">Lipid metabolism</keyword>
<keyword evidence="8 10" id="KW-0472">Membrane</keyword>
<keyword evidence="12" id="KW-1185">Reference proteome</keyword>
<feature type="transmembrane region" description="Helical" evidence="10">
    <location>
        <begin position="57"/>
        <end position="77"/>
    </location>
</feature>
<dbReference type="GO" id="GO:0034625">
    <property type="term" value="P:fatty acid elongation, monounsaturated fatty acid"/>
    <property type="evidence" value="ECO:0007669"/>
    <property type="project" value="TreeGrafter"/>
</dbReference>
<comment type="caution">
    <text evidence="11">The sequence shown here is derived from an EMBL/GenBank/DDBJ whole genome shotgun (WGS) entry which is preliminary data.</text>
</comment>
<dbReference type="GO" id="GO:0009922">
    <property type="term" value="F:fatty acid elongase activity"/>
    <property type="evidence" value="ECO:0007669"/>
    <property type="project" value="UniProtKB-EC"/>
</dbReference>
<evidence type="ECO:0000256" key="6">
    <source>
        <dbReference type="ARBA" id="ARBA00022989"/>
    </source>
</evidence>
<accession>A0AAN8JIL9</accession>
<dbReference type="GO" id="GO:0005789">
    <property type="term" value="C:endoplasmic reticulum membrane"/>
    <property type="evidence" value="ECO:0007669"/>
    <property type="project" value="TreeGrafter"/>
</dbReference>
<dbReference type="EC" id="2.3.1.199" evidence="10"/>
<dbReference type="Pfam" id="PF01151">
    <property type="entry name" value="ELO"/>
    <property type="match status" value="1"/>
</dbReference>
<keyword evidence="6 10" id="KW-1133">Transmembrane helix</keyword>
<feature type="transmembrane region" description="Helical" evidence="10">
    <location>
        <begin position="229"/>
        <end position="250"/>
    </location>
</feature>
<evidence type="ECO:0000256" key="9">
    <source>
        <dbReference type="ARBA" id="ARBA00023160"/>
    </source>
</evidence>
<comment type="similarity">
    <text evidence="10">Belongs to the ELO family.</text>
</comment>
<organism evidence="11 12">
    <name type="scientific">Patella caerulea</name>
    <name type="common">Rayed Mediterranean limpet</name>
    <dbReference type="NCBI Taxonomy" id="87958"/>
    <lineage>
        <taxon>Eukaryota</taxon>
        <taxon>Metazoa</taxon>
        <taxon>Spiralia</taxon>
        <taxon>Lophotrochozoa</taxon>
        <taxon>Mollusca</taxon>
        <taxon>Gastropoda</taxon>
        <taxon>Patellogastropoda</taxon>
        <taxon>Patelloidea</taxon>
        <taxon>Patellidae</taxon>
        <taxon>Patella</taxon>
    </lineage>
</organism>
<dbReference type="GO" id="GO:0042761">
    <property type="term" value="P:very long-chain fatty acid biosynthetic process"/>
    <property type="evidence" value="ECO:0007669"/>
    <property type="project" value="TreeGrafter"/>
</dbReference>
<keyword evidence="3 10" id="KW-0808">Transferase</keyword>
<evidence type="ECO:0000313" key="11">
    <source>
        <dbReference type="EMBL" id="KAK6178876.1"/>
    </source>
</evidence>
<dbReference type="AlphaFoldDB" id="A0AAN8JIL9"/>
<reference evidence="11 12" key="1">
    <citation type="submission" date="2024-01" db="EMBL/GenBank/DDBJ databases">
        <title>The genome of the rayed Mediterranean limpet Patella caerulea (Linnaeus, 1758).</title>
        <authorList>
            <person name="Anh-Thu Weber A."/>
            <person name="Halstead-Nussloch G."/>
        </authorList>
    </citation>
    <scope>NUCLEOTIDE SEQUENCE [LARGE SCALE GENOMIC DNA]</scope>
    <source>
        <strain evidence="11">AATW-2023a</strain>
        <tissue evidence="11">Whole specimen</tissue>
    </source>
</reference>
<evidence type="ECO:0000313" key="12">
    <source>
        <dbReference type="Proteomes" id="UP001347796"/>
    </source>
</evidence>
<keyword evidence="4 10" id="KW-0812">Transmembrane</keyword>
<evidence type="ECO:0000256" key="7">
    <source>
        <dbReference type="ARBA" id="ARBA00023098"/>
    </source>
</evidence>
<dbReference type="GO" id="GO:0030148">
    <property type="term" value="P:sphingolipid biosynthetic process"/>
    <property type="evidence" value="ECO:0007669"/>
    <property type="project" value="TreeGrafter"/>
</dbReference>
<evidence type="ECO:0000256" key="2">
    <source>
        <dbReference type="ARBA" id="ARBA00022516"/>
    </source>
</evidence>
<dbReference type="Proteomes" id="UP001347796">
    <property type="component" value="Unassembled WGS sequence"/>
</dbReference>
<gene>
    <name evidence="11" type="ORF">SNE40_011362</name>
</gene>
<comment type="catalytic activity">
    <reaction evidence="10">
        <text>a very-long-chain acyl-CoA + malonyl-CoA + H(+) = a very-long-chain 3-oxoacyl-CoA + CO2 + CoA</text>
        <dbReference type="Rhea" id="RHEA:32727"/>
        <dbReference type="ChEBI" id="CHEBI:15378"/>
        <dbReference type="ChEBI" id="CHEBI:16526"/>
        <dbReference type="ChEBI" id="CHEBI:57287"/>
        <dbReference type="ChEBI" id="CHEBI:57384"/>
        <dbReference type="ChEBI" id="CHEBI:90725"/>
        <dbReference type="ChEBI" id="CHEBI:90736"/>
        <dbReference type="EC" id="2.3.1.199"/>
    </reaction>
</comment>
<comment type="subcellular location">
    <subcellularLocation>
        <location evidence="1">Membrane</location>
        <topology evidence="1">Multi-pass membrane protein</topology>
    </subcellularLocation>
</comment>
<sequence length="274" mass="32272">MEYISGIDDKIIQATDSRVKNWLFMESVFPTLSILTTYYFCIIYGPKFMENRKPFNLKAVLLLYNIAMIILSTYLFFELLIVSIQGGYSLDCQLPDYSDNPFAMRMARGQWLYFITKLIELLDTIFFVLRKKNNQISTLHVFHHLIMPFSWHFIVRYFGGGSVFFLPMINSFVHILMYGYYCLSALGPAIQPYLWWKKYLTKIQMTQFAMIITHAGYNLFNPSCRFPRFVIIYCIITTGIVAVLFGNFYYQSYIKINSKHSSNNNNHTKSKKRQ</sequence>
<evidence type="ECO:0000256" key="8">
    <source>
        <dbReference type="ARBA" id="ARBA00023136"/>
    </source>
</evidence>
<evidence type="ECO:0000256" key="10">
    <source>
        <dbReference type="RuleBase" id="RU361115"/>
    </source>
</evidence>
<evidence type="ECO:0000256" key="5">
    <source>
        <dbReference type="ARBA" id="ARBA00022832"/>
    </source>
</evidence>
<evidence type="ECO:0000256" key="3">
    <source>
        <dbReference type="ARBA" id="ARBA00022679"/>
    </source>
</evidence>
<dbReference type="PANTHER" id="PTHR11157:SF126">
    <property type="entry name" value="ELONGATION OF VERY LONG CHAIN FATTY ACIDS PROTEIN"/>
    <property type="match status" value="1"/>
</dbReference>
<dbReference type="GO" id="GO:0034626">
    <property type="term" value="P:fatty acid elongation, polyunsaturated fatty acid"/>
    <property type="evidence" value="ECO:0007669"/>
    <property type="project" value="TreeGrafter"/>
</dbReference>
<evidence type="ECO:0000256" key="4">
    <source>
        <dbReference type="ARBA" id="ARBA00022692"/>
    </source>
</evidence>
<name>A0AAN8JIL9_PATCE</name>
<proteinExistence type="inferred from homology"/>
<dbReference type="GO" id="GO:0019367">
    <property type="term" value="P:fatty acid elongation, saturated fatty acid"/>
    <property type="evidence" value="ECO:0007669"/>
    <property type="project" value="TreeGrafter"/>
</dbReference>
<evidence type="ECO:0000256" key="1">
    <source>
        <dbReference type="ARBA" id="ARBA00004141"/>
    </source>
</evidence>
<keyword evidence="9 10" id="KW-0275">Fatty acid biosynthesis</keyword>
<protein>
    <recommendedName>
        <fullName evidence="10">Elongation of very long chain fatty acids protein</fullName>
        <ecNumber evidence="10">2.3.1.199</ecNumber>
    </recommendedName>
    <alternativeName>
        <fullName evidence="10">Very-long-chain 3-oxoacyl-CoA synthase</fullName>
    </alternativeName>
</protein>
<keyword evidence="2 10" id="KW-0444">Lipid biosynthesis</keyword>